<organism evidence="7 8">
    <name type="scientific">Oryza meyeriana var. granulata</name>
    <dbReference type="NCBI Taxonomy" id="110450"/>
    <lineage>
        <taxon>Eukaryota</taxon>
        <taxon>Viridiplantae</taxon>
        <taxon>Streptophyta</taxon>
        <taxon>Embryophyta</taxon>
        <taxon>Tracheophyta</taxon>
        <taxon>Spermatophyta</taxon>
        <taxon>Magnoliopsida</taxon>
        <taxon>Liliopsida</taxon>
        <taxon>Poales</taxon>
        <taxon>Poaceae</taxon>
        <taxon>BOP clade</taxon>
        <taxon>Oryzoideae</taxon>
        <taxon>Oryzeae</taxon>
        <taxon>Oryzinae</taxon>
        <taxon>Oryza</taxon>
        <taxon>Oryza meyeriana</taxon>
    </lineage>
</organism>
<dbReference type="EMBL" id="SPHZ02000008">
    <property type="protein sequence ID" value="KAF0904432.1"/>
    <property type="molecule type" value="Genomic_DNA"/>
</dbReference>
<sequence>MACFEFGVVIMEDVISEVRRFGFTRNPAKSGRVTGSCSKRADKIAETQCSVFHGPTLPTATYDKSLLLGVQEIWQMNERTLLQENLKNFAISYILLFQELIWRVEMAETVVSMAMSMVGSAISMASSAASQEMSMLIGVQNEIWFIKDELRTMKAFLRAAEVRKERDELVKVWAEQVRDLAYDIEDCLQEFAVHVGRQSLSRQLMKLRHRHKIAVQIRSLKLRVEEVSKRNMRYNLIKSVPSSGTDDSQSNMEFARYQAAHYVDEAELVGFDGPTMISCVMS</sequence>
<name>A0A6G1CWF3_9ORYZ</name>
<evidence type="ECO:0000256" key="4">
    <source>
        <dbReference type="ARBA" id="ARBA00022741"/>
    </source>
</evidence>
<keyword evidence="2" id="KW-0433">Leucine-rich repeat</keyword>
<dbReference type="Pfam" id="PF18052">
    <property type="entry name" value="Rx_N"/>
    <property type="match status" value="1"/>
</dbReference>
<dbReference type="GO" id="GO:0000166">
    <property type="term" value="F:nucleotide binding"/>
    <property type="evidence" value="ECO:0007669"/>
    <property type="project" value="UniProtKB-KW"/>
</dbReference>
<proteinExistence type="inferred from homology"/>
<dbReference type="Proteomes" id="UP000479710">
    <property type="component" value="Unassembled WGS sequence"/>
</dbReference>
<keyword evidence="5" id="KW-0611">Plant defense</keyword>
<keyword evidence="3" id="KW-0677">Repeat</keyword>
<evidence type="ECO:0000313" key="8">
    <source>
        <dbReference type="Proteomes" id="UP000479710"/>
    </source>
</evidence>
<comment type="caution">
    <text evidence="7">The sequence shown here is derived from an EMBL/GenBank/DDBJ whole genome shotgun (WGS) entry which is preliminary data.</text>
</comment>
<keyword evidence="4" id="KW-0547">Nucleotide-binding</keyword>
<dbReference type="CDD" id="cd14798">
    <property type="entry name" value="RX-CC_like"/>
    <property type="match status" value="1"/>
</dbReference>
<dbReference type="AlphaFoldDB" id="A0A6G1CWF3"/>
<dbReference type="InterPro" id="IPR038005">
    <property type="entry name" value="RX-like_CC"/>
</dbReference>
<keyword evidence="8" id="KW-1185">Reference proteome</keyword>
<dbReference type="PANTHER" id="PTHR19338">
    <property type="entry name" value="TRANSLOCASE OF INNER MITOCHONDRIAL MEMBRANE 13 HOMOLOG"/>
    <property type="match status" value="1"/>
</dbReference>
<dbReference type="GO" id="GO:0006952">
    <property type="term" value="P:defense response"/>
    <property type="evidence" value="ECO:0007669"/>
    <property type="project" value="UniProtKB-KW"/>
</dbReference>
<dbReference type="PANTHER" id="PTHR19338:SF32">
    <property type="entry name" value="OS06G0287500 PROTEIN"/>
    <property type="match status" value="1"/>
</dbReference>
<feature type="domain" description="Disease resistance N-terminal" evidence="6">
    <location>
        <begin position="117"/>
        <end position="207"/>
    </location>
</feature>
<dbReference type="Gene3D" id="1.20.5.4130">
    <property type="match status" value="1"/>
</dbReference>
<evidence type="ECO:0000256" key="5">
    <source>
        <dbReference type="ARBA" id="ARBA00022821"/>
    </source>
</evidence>
<evidence type="ECO:0000256" key="1">
    <source>
        <dbReference type="ARBA" id="ARBA00008894"/>
    </source>
</evidence>
<dbReference type="InterPro" id="IPR041118">
    <property type="entry name" value="Rx_N"/>
</dbReference>
<accession>A0A6G1CWF3</accession>
<evidence type="ECO:0000256" key="2">
    <source>
        <dbReference type="ARBA" id="ARBA00022614"/>
    </source>
</evidence>
<dbReference type="OrthoDB" id="693806at2759"/>
<reference evidence="7 8" key="1">
    <citation type="submission" date="2019-11" db="EMBL/GenBank/DDBJ databases">
        <title>Whole genome sequence of Oryza granulata.</title>
        <authorList>
            <person name="Li W."/>
        </authorList>
    </citation>
    <scope>NUCLEOTIDE SEQUENCE [LARGE SCALE GENOMIC DNA]</scope>
    <source>
        <strain evidence="8">cv. Menghai</strain>
        <tissue evidence="7">Leaf</tissue>
    </source>
</reference>
<comment type="similarity">
    <text evidence="1">Belongs to the disease resistance NB-LRR family.</text>
</comment>
<evidence type="ECO:0000256" key="3">
    <source>
        <dbReference type="ARBA" id="ARBA00022737"/>
    </source>
</evidence>
<evidence type="ECO:0000313" key="7">
    <source>
        <dbReference type="EMBL" id="KAF0904432.1"/>
    </source>
</evidence>
<protein>
    <recommendedName>
        <fullName evidence="6">Disease resistance N-terminal domain-containing protein</fullName>
    </recommendedName>
</protein>
<gene>
    <name evidence="7" type="ORF">E2562_034507</name>
</gene>
<evidence type="ECO:0000259" key="6">
    <source>
        <dbReference type="Pfam" id="PF18052"/>
    </source>
</evidence>